<evidence type="ECO:0000313" key="1">
    <source>
        <dbReference type="EMBL" id="DAD25451.1"/>
    </source>
</evidence>
<evidence type="ECO:0000313" key="2">
    <source>
        <dbReference type="Proteomes" id="UP000607653"/>
    </source>
</evidence>
<dbReference type="AlphaFoldDB" id="A0A822Y1R2"/>
<name>A0A822Y1R2_NELNU</name>
<sequence>MEVSVIGCSQVKIGTINSPYRKLGFFSSK</sequence>
<gene>
    <name evidence="1" type="ORF">HUJ06_026915</name>
</gene>
<comment type="caution">
    <text evidence="1">The sequence shown here is derived from an EMBL/GenBank/DDBJ whole genome shotgun (WGS) entry which is preliminary data.</text>
</comment>
<proteinExistence type="predicted"/>
<protein>
    <submittedName>
        <fullName evidence="1">Uncharacterized protein</fullName>
    </submittedName>
</protein>
<organism evidence="1 2">
    <name type="scientific">Nelumbo nucifera</name>
    <name type="common">Sacred lotus</name>
    <dbReference type="NCBI Taxonomy" id="4432"/>
    <lineage>
        <taxon>Eukaryota</taxon>
        <taxon>Viridiplantae</taxon>
        <taxon>Streptophyta</taxon>
        <taxon>Embryophyta</taxon>
        <taxon>Tracheophyta</taxon>
        <taxon>Spermatophyta</taxon>
        <taxon>Magnoliopsida</taxon>
        <taxon>Proteales</taxon>
        <taxon>Nelumbonaceae</taxon>
        <taxon>Nelumbo</taxon>
    </lineage>
</organism>
<dbReference type="EMBL" id="DUZY01000001">
    <property type="protein sequence ID" value="DAD25451.1"/>
    <property type="molecule type" value="Genomic_DNA"/>
</dbReference>
<reference evidence="1 2" key="1">
    <citation type="journal article" date="2020" name="Mol. Biol. Evol.">
        <title>Distinct Expression and Methylation Patterns for Genes with Different Fates following a Single Whole-Genome Duplication in Flowering Plants.</title>
        <authorList>
            <person name="Shi T."/>
            <person name="Rahmani R.S."/>
            <person name="Gugger P.F."/>
            <person name="Wang M."/>
            <person name="Li H."/>
            <person name="Zhang Y."/>
            <person name="Li Z."/>
            <person name="Wang Q."/>
            <person name="Van de Peer Y."/>
            <person name="Marchal K."/>
            <person name="Chen J."/>
        </authorList>
    </citation>
    <scope>NUCLEOTIDE SEQUENCE [LARGE SCALE GENOMIC DNA]</scope>
    <source>
        <tissue evidence="1">Leaf</tissue>
    </source>
</reference>
<keyword evidence="2" id="KW-1185">Reference proteome</keyword>
<accession>A0A822Y1R2</accession>
<dbReference type="Proteomes" id="UP000607653">
    <property type="component" value="Unassembled WGS sequence"/>
</dbReference>